<name>A0AB74U743_9LACT</name>
<dbReference type="AlphaFoldDB" id="A0AB74U743"/>
<gene>
    <name evidence="2" type="ORF">VUQ07_07065</name>
</gene>
<feature type="compositionally biased region" description="Acidic residues" evidence="1">
    <location>
        <begin position="79"/>
        <end position="94"/>
    </location>
</feature>
<proteinExistence type="predicted"/>
<accession>A0AB74U743</accession>
<sequence length="94" mass="11191">MSKEQILLLIKRYSISIIRGYYEFKDVHVNLKPHVTRCLDNHGYGHKVDDDFREYYEKTYGSKKNEQAEEKEPEKETETSEEPEATESEETTEE</sequence>
<organism evidence="2">
    <name type="scientific">Dolosigranulum savutiense</name>
    <dbReference type="NCBI Taxonomy" id="3110288"/>
    <lineage>
        <taxon>Bacteria</taxon>
        <taxon>Bacillati</taxon>
        <taxon>Bacillota</taxon>
        <taxon>Bacilli</taxon>
        <taxon>Lactobacillales</taxon>
        <taxon>Carnobacteriaceae</taxon>
        <taxon>Dolosigranulum</taxon>
    </lineage>
</organism>
<dbReference type="EMBL" id="CP142436">
    <property type="protein sequence ID" value="XBC50995.1"/>
    <property type="molecule type" value="Genomic_DNA"/>
</dbReference>
<evidence type="ECO:0000313" key="2">
    <source>
        <dbReference type="EMBL" id="XBC50995.1"/>
    </source>
</evidence>
<dbReference type="RefSeq" id="WP_347299094.1">
    <property type="nucleotide sequence ID" value="NZ_CP142436.1"/>
</dbReference>
<protein>
    <submittedName>
        <fullName evidence="2">Uncharacterized protein</fullName>
    </submittedName>
</protein>
<feature type="compositionally biased region" description="Basic and acidic residues" evidence="1">
    <location>
        <begin position="63"/>
        <end position="78"/>
    </location>
</feature>
<evidence type="ECO:0000256" key="1">
    <source>
        <dbReference type="SAM" id="MobiDB-lite"/>
    </source>
</evidence>
<feature type="region of interest" description="Disordered" evidence="1">
    <location>
        <begin position="59"/>
        <end position="94"/>
    </location>
</feature>
<reference evidence="2" key="1">
    <citation type="submission" date="2023-12" db="EMBL/GenBank/DDBJ databases">
        <title>Dolosigranulum savutii sp. nov. isolated from human upper respiratory samples collected in Botswana.</title>
        <authorList>
            <person name="Kelly M.S."/>
        </authorList>
    </citation>
    <scope>NUCLEOTIDE SEQUENCE</scope>
    <source>
        <strain evidence="2">MSK211</strain>
    </source>
</reference>